<dbReference type="KEGG" id="cdes:C0J27_05240"/>
<name>A0A345ZCU0_9BACT</name>
<dbReference type="RefSeq" id="WP_115586122.1">
    <property type="nucleotide sequence ID" value="NZ_CP025544.1"/>
</dbReference>
<accession>A0A345ZCU0</accession>
<protein>
    <submittedName>
        <fullName evidence="1">Uncharacterized protein</fullName>
    </submittedName>
</protein>
<reference evidence="1 2" key="1">
    <citation type="submission" date="2017-12" db="EMBL/GenBank/DDBJ databases">
        <title>Chromulinavorax destructans is a abundant pathogen of dominant heterotrophic picoflagllates.</title>
        <authorList>
            <person name="Deeg C.M."/>
            <person name="Zimmer M."/>
            <person name="Suttle C.A."/>
        </authorList>
    </citation>
    <scope>NUCLEOTIDE SEQUENCE [LARGE SCALE GENOMIC DNA]</scope>
    <source>
        <strain evidence="1 2">SeV1</strain>
    </source>
</reference>
<dbReference type="Proteomes" id="UP000254834">
    <property type="component" value="Chromosome"/>
</dbReference>
<dbReference type="AlphaFoldDB" id="A0A345ZCU0"/>
<evidence type="ECO:0000313" key="1">
    <source>
        <dbReference type="EMBL" id="AXK61107.1"/>
    </source>
</evidence>
<keyword evidence="2" id="KW-1185">Reference proteome</keyword>
<evidence type="ECO:0000313" key="2">
    <source>
        <dbReference type="Proteomes" id="UP000254834"/>
    </source>
</evidence>
<dbReference type="EMBL" id="CP025544">
    <property type="protein sequence ID" value="AXK61107.1"/>
    <property type="molecule type" value="Genomic_DNA"/>
</dbReference>
<gene>
    <name evidence="1" type="ORF">C0J27_05240</name>
</gene>
<sequence length="242" mass="26972">MKIVKICIALVCCCAGIYYGMLHLSRKPAVVVVADEVAIPTVEEKIQEPIMQEQHDEPVVIQTYHAMVEEQPVIEEEDEHVVELATIIESCPILPHDSFVTTEFRDGAQLDATVQQSFDLLLSKNIDGLLDLIVQSNNNILAQNSCKSCAIDTILKKVLKRKALTVAEIISLQHVVENLYKFVNTMQALGQKTILTHEQFLALKNLNTSQVSIKQIARESRQAATIAALQSLKNIDMVQRQG</sequence>
<proteinExistence type="predicted"/>
<organism evidence="1 2">
    <name type="scientific">Candidatus Chromulinivorax destructor</name>
    <dbReference type="NCBI Taxonomy" id="2066483"/>
    <lineage>
        <taxon>Bacteria</taxon>
        <taxon>Candidatus Babelota</taxon>
        <taxon>Candidatus Babeliae</taxon>
        <taxon>Candidatus Babeliales</taxon>
        <taxon>Candidatus Chromulinivoraceae</taxon>
        <taxon>Candidatus Chromulinivorax</taxon>
    </lineage>
</organism>